<dbReference type="Proteomes" id="UP000444721">
    <property type="component" value="Unassembled WGS sequence"/>
</dbReference>
<accession>A0A6A5BI26</accession>
<dbReference type="VEuPathDB" id="AmoebaDB:FDP41_006711"/>
<feature type="domain" description="DUF4116" evidence="1">
    <location>
        <begin position="369"/>
        <end position="417"/>
    </location>
</feature>
<dbReference type="OrthoDB" id="10315279at2759"/>
<dbReference type="EMBL" id="VFQX01000053">
    <property type="protein sequence ID" value="KAF0974101.1"/>
    <property type="molecule type" value="Genomic_DNA"/>
</dbReference>
<proteinExistence type="predicted"/>
<protein>
    <recommendedName>
        <fullName evidence="1">DUF4116 domain-containing protein</fullName>
    </recommendedName>
</protein>
<dbReference type="VEuPathDB" id="AmoebaDB:NF0064550"/>
<dbReference type="InterPro" id="IPR025197">
    <property type="entry name" value="DUF4116"/>
</dbReference>
<gene>
    <name evidence="2" type="ORF">FDP41_006711</name>
</gene>
<dbReference type="AlphaFoldDB" id="A0A6A5BI26"/>
<sequence length="710" mass="83338">MLKLTEEDCKLAWIHENIRMEDSTIDDDDDTDDSMDVTIVVLIDFFDFRRLLHHHPSIDGMAYCSSSSMMMDHQDEAFELYLDSFECCKNFKRLKNKFENQSKGFAKWLLAREQWKKDFSNNHYKAHECQLIPLEFMDDRECIEHFYIYSTPIKIDPYRNIANWMATIRNTSLLSFEEECRFWKGNKVGLLRAVSCKYLQILNFVSREDLLNFKDDLAKILHGWKCCPIQLSNDDYHIVERAVFYSGSNLQFASERLRSDMNIVMTAVTQDGLSLQYASSENRNVKWVVLKAVQQNGLAFQYASDSLKNDWDIISAALRNTIEVFQFIPTTSSSTHSYAKIMMLILSQNQNAKKQPSLKSISETTSRNNRRVVISHVITNGMNLEFASDQLKKDKIVVLTAIRENPLAYQFASEELKHEMEFKKQCIDIILSFSGPIRKRDVILRLFGNDRDALLYIFDCNESREIMKAELVSVARCVNNRYGTCSILKLLPEELRSDRQIVEACIRIEYCFEYASTLLKHDEEFILKNKDFIDLWDIPDELRNDRNFILKFMDSKRFSLSELSTDLQNDFEIVLNAVKRNGLFLTYASDALRNNREIVLQAIIQNPKSLKYASHELQNDHTLFGDCAKYGGVLYEKSLHKRTFMKWKQSRLEFEYHSCEIPSRFNMNEPIQLLDRQGLHREKFNVNTWHEYLFEDDGNSNQWKTIFMAE</sequence>
<reference evidence="2 3" key="1">
    <citation type="journal article" date="2019" name="Sci. Rep.">
        <title>Nanopore sequencing improves the draft genome of the human pathogenic amoeba Naegleria fowleri.</title>
        <authorList>
            <person name="Liechti N."/>
            <person name="Schurch N."/>
            <person name="Bruggmann R."/>
            <person name="Wittwer M."/>
        </authorList>
    </citation>
    <scope>NUCLEOTIDE SEQUENCE [LARGE SCALE GENOMIC DNA]</scope>
    <source>
        <strain evidence="2 3">ATCC 30894</strain>
    </source>
</reference>
<comment type="caution">
    <text evidence="2">The sequence shown here is derived from an EMBL/GenBank/DDBJ whole genome shotgun (WGS) entry which is preliminary data.</text>
</comment>
<dbReference type="RefSeq" id="XP_044558814.1">
    <property type="nucleotide sequence ID" value="XM_044710376.1"/>
</dbReference>
<name>A0A6A5BI26_NAEFO</name>
<evidence type="ECO:0000313" key="2">
    <source>
        <dbReference type="EMBL" id="KAF0974101.1"/>
    </source>
</evidence>
<dbReference type="VEuPathDB" id="AmoebaDB:NfTy_074750"/>
<dbReference type="Pfam" id="PF13475">
    <property type="entry name" value="DUF4116"/>
    <property type="match status" value="4"/>
</dbReference>
<feature type="domain" description="DUF4116" evidence="1">
    <location>
        <begin position="570"/>
        <end position="618"/>
    </location>
</feature>
<organism evidence="2 3">
    <name type="scientific">Naegleria fowleri</name>
    <name type="common">Brain eating amoeba</name>
    <dbReference type="NCBI Taxonomy" id="5763"/>
    <lineage>
        <taxon>Eukaryota</taxon>
        <taxon>Discoba</taxon>
        <taxon>Heterolobosea</taxon>
        <taxon>Tetramitia</taxon>
        <taxon>Eutetramitia</taxon>
        <taxon>Vahlkampfiidae</taxon>
        <taxon>Naegleria</taxon>
    </lineage>
</organism>
<evidence type="ECO:0000313" key="3">
    <source>
        <dbReference type="Proteomes" id="UP000444721"/>
    </source>
</evidence>
<evidence type="ECO:0000259" key="1">
    <source>
        <dbReference type="Pfam" id="PF13475"/>
    </source>
</evidence>
<dbReference type="GeneID" id="68113929"/>
<feature type="domain" description="DUF4116" evidence="1">
    <location>
        <begin position="288"/>
        <end position="329"/>
    </location>
</feature>
<feature type="domain" description="DUF4116" evidence="1">
    <location>
        <begin position="237"/>
        <end position="281"/>
    </location>
</feature>
<keyword evidence="3" id="KW-1185">Reference proteome</keyword>